<evidence type="ECO:0000256" key="2">
    <source>
        <dbReference type="ARBA" id="ARBA00022771"/>
    </source>
</evidence>
<dbReference type="EMBL" id="JARKHS020028572">
    <property type="protein sequence ID" value="KAK8764199.1"/>
    <property type="molecule type" value="Genomic_DNA"/>
</dbReference>
<keyword evidence="3" id="KW-0862">Zinc</keyword>
<dbReference type="SMART" id="SM00692">
    <property type="entry name" value="DM3"/>
    <property type="match status" value="1"/>
</dbReference>
<keyword evidence="1" id="KW-0479">Metal-binding</keyword>
<keyword evidence="8" id="KW-1185">Reference proteome</keyword>
<dbReference type="InterPro" id="IPR038441">
    <property type="entry name" value="THAP_Znf_sf"/>
</dbReference>
<dbReference type="InterPro" id="IPR052224">
    <property type="entry name" value="THAP_domain_protein"/>
</dbReference>
<dbReference type="SUPFAM" id="SSF57716">
    <property type="entry name" value="Glucocorticoid receptor-like (DNA-binding domain)"/>
    <property type="match status" value="1"/>
</dbReference>
<dbReference type="PROSITE" id="PS50950">
    <property type="entry name" value="ZF_THAP"/>
    <property type="match status" value="1"/>
</dbReference>
<gene>
    <name evidence="7" type="ORF">V5799_033192</name>
</gene>
<evidence type="ECO:0000256" key="3">
    <source>
        <dbReference type="ARBA" id="ARBA00022833"/>
    </source>
</evidence>
<proteinExistence type="predicted"/>
<evidence type="ECO:0000256" key="5">
    <source>
        <dbReference type="PROSITE-ProRule" id="PRU00309"/>
    </source>
</evidence>
<dbReference type="Gene3D" id="6.20.210.20">
    <property type="entry name" value="THAP domain"/>
    <property type="match status" value="1"/>
</dbReference>
<dbReference type="GO" id="GO:0003677">
    <property type="term" value="F:DNA binding"/>
    <property type="evidence" value="ECO:0007669"/>
    <property type="project" value="UniProtKB-UniRule"/>
</dbReference>
<reference evidence="7 8" key="1">
    <citation type="journal article" date="2023" name="Arcadia Sci">
        <title>De novo assembly of a long-read Amblyomma americanum tick genome.</title>
        <authorList>
            <person name="Chou S."/>
            <person name="Poskanzer K.E."/>
            <person name="Rollins M."/>
            <person name="Thuy-Boun P.S."/>
        </authorList>
    </citation>
    <scope>NUCLEOTIDE SEQUENCE [LARGE SCALE GENOMIC DNA]</scope>
    <source>
        <strain evidence="7">F_SG_1</strain>
        <tissue evidence="7">Salivary glands</tissue>
    </source>
</reference>
<dbReference type="AlphaFoldDB" id="A0AAQ4DP09"/>
<name>A0AAQ4DP09_AMBAM</name>
<evidence type="ECO:0000313" key="7">
    <source>
        <dbReference type="EMBL" id="KAK8764199.1"/>
    </source>
</evidence>
<dbReference type="InterPro" id="IPR006612">
    <property type="entry name" value="THAP_Znf"/>
</dbReference>
<organism evidence="7 8">
    <name type="scientific">Amblyomma americanum</name>
    <name type="common">Lone star tick</name>
    <dbReference type="NCBI Taxonomy" id="6943"/>
    <lineage>
        <taxon>Eukaryota</taxon>
        <taxon>Metazoa</taxon>
        <taxon>Ecdysozoa</taxon>
        <taxon>Arthropoda</taxon>
        <taxon>Chelicerata</taxon>
        <taxon>Arachnida</taxon>
        <taxon>Acari</taxon>
        <taxon>Parasitiformes</taxon>
        <taxon>Ixodida</taxon>
        <taxon>Ixodoidea</taxon>
        <taxon>Ixodidae</taxon>
        <taxon>Amblyomminae</taxon>
        <taxon>Amblyomma</taxon>
    </lineage>
</organism>
<accession>A0AAQ4DP09</accession>
<dbReference type="PANTHER" id="PTHR46927:SF3">
    <property type="entry name" value="THAP-TYPE DOMAIN-CONTAINING PROTEIN"/>
    <property type="match status" value="1"/>
</dbReference>
<keyword evidence="4 5" id="KW-0238">DNA-binding</keyword>
<dbReference type="GO" id="GO:0008270">
    <property type="term" value="F:zinc ion binding"/>
    <property type="evidence" value="ECO:0007669"/>
    <property type="project" value="UniProtKB-KW"/>
</dbReference>
<feature type="domain" description="THAP-type" evidence="6">
    <location>
        <begin position="1"/>
        <end position="89"/>
    </location>
</feature>
<evidence type="ECO:0000259" key="6">
    <source>
        <dbReference type="PROSITE" id="PS50950"/>
    </source>
</evidence>
<evidence type="ECO:0000256" key="1">
    <source>
        <dbReference type="ARBA" id="ARBA00022723"/>
    </source>
</evidence>
<dbReference type="PANTHER" id="PTHR46927">
    <property type="entry name" value="AGAP005574-PA"/>
    <property type="match status" value="1"/>
</dbReference>
<sequence>MNRPCCVAGCKARFGQSSDRRHSFPKDEGDRAAWIERLGLSLSDKRKHLRVCGRHFTPDDYTYNPEFMKQSGLAWKKLRLKPKAVPTLFLPTTKGAAGG</sequence>
<dbReference type="Pfam" id="PF05485">
    <property type="entry name" value="THAP"/>
    <property type="match status" value="1"/>
</dbReference>
<protein>
    <recommendedName>
        <fullName evidence="6">THAP-type domain-containing protein</fullName>
    </recommendedName>
</protein>
<comment type="caution">
    <text evidence="7">The sequence shown here is derived from an EMBL/GenBank/DDBJ whole genome shotgun (WGS) entry which is preliminary data.</text>
</comment>
<evidence type="ECO:0000256" key="4">
    <source>
        <dbReference type="ARBA" id="ARBA00023125"/>
    </source>
</evidence>
<dbReference type="Proteomes" id="UP001321473">
    <property type="component" value="Unassembled WGS sequence"/>
</dbReference>
<dbReference type="SMART" id="SM00980">
    <property type="entry name" value="THAP"/>
    <property type="match status" value="1"/>
</dbReference>
<keyword evidence="2 5" id="KW-0863">Zinc-finger</keyword>
<evidence type="ECO:0000313" key="8">
    <source>
        <dbReference type="Proteomes" id="UP001321473"/>
    </source>
</evidence>